<keyword evidence="2" id="KW-1185">Reference proteome</keyword>
<dbReference type="EMBL" id="CP089279">
    <property type="protein sequence ID" value="USP80400.1"/>
    <property type="molecule type" value="Genomic_DNA"/>
</dbReference>
<evidence type="ECO:0000313" key="1">
    <source>
        <dbReference type="EMBL" id="USP80400.1"/>
    </source>
</evidence>
<sequence>MKFAPHPFAAISHDSQHITFNPSLHKYTVNVAIDNRKPPVANFDYNNVTVKKEDDFFRGFGIDDADTKTDLKARRAAAFRKINPDLVTY</sequence>
<proteinExistence type="predicted"/>
<dbReference type="VEuPathDB" id="FungiDB:yc1106_07674"/>
<protein>
    <submittedName>
        <fullName evidence="1">Uncharacterized protein</fullName>
    </submittedName>
</protein>
<name>A0A9Q8ZDU9_CURCL</name>
<reference evidence="1" key="1">
    <citation type="submission" date="2021-12" db="EMBL/GenBank/DDBJ databases">
        <title>Curvularia clavata genome.</title>
        <authorList>
            <person name="Cao Y."/>
        </authorList>
    </citation>
    <scope>NUCLEOTIDE SEQUENCE</scope>
    <source>
        <strain evidence="1">Yc1106</strain>
    </source>
</reference>
<dbReference type="Proteomes" id="UP001056012">
    <property type="component" value="Chromosome 6"/>
</dbReference>
<organism evidence="1 2">
    <name type="scientific">Curvularia clavata</name>
    <dbReference type="NCBI Taxonomy" id="95742"/>
    <lineage>
        <taxon>Eukaryota</taxon>
        <taxon>Fungi</taxon>
        <taxon>Dikarya</taxon>
        <taxon>Ascomycota</taxon>
        <taxon>Pezizomycotina</taxon>
        <taxon>Dothideomycetes</taxon>
        <taxon>Pleosporomycetidae</taxon>
        <taxon>Pleosporales</taxon>
        <taxon>Pleosporineae</taxon>
        <taxon>Pleosporaceae</taxon>
        <taxon>Curvularia</taxon>
    </lineage>
</organism>
<dbReference type="AlphaFoldDB" id="A0A9Q8ZDU9"/>
<gene>
    <name evidence="1" type="ORF">yc1106_07674</name>
</gene>
<evidence type="ECO:0000313" key="2">
    <source>
        <dbReference type="Proteomes" id="UP001056012"/>
    </source>
</evidence>
<accession>A0A9Q8ZDU9</accession>